<evidence type="ECO:0000256" key="1">
    <source>
        <dbReference type="ARBA" id="ARBA00004496"/>
    </source>
</evidence>
<dbReference type="SUPFAM" id="SSF56024">
    <property type="entry name" value="Phospholipase D/nuclease"/>
    <property type="match status" value="1"/>
</dbReference>
<dbReference type="EMBL" id="DYDO01000005">
    <property type="protein sequence ID" value="DBA23936.1"/>
    <property type="molecule type" value="Genomic_DNA"/>
</dbReference>
<feature type="region of interest" description="Disordered" evidence="4">
    <location>
        <begin position="1"/>
        <end position="20"/>
    </location>
</feature>
<sequence>MARRSQSSSQGDNPLDPNYLPPHYKEYYRIAIDVLTEEGPEGYERFLTEEGAPDFLCPSEVDHISKSLQRPPEPTQESMYSDNAYGMQDDADGSSGTYWPMHSDTAAPELDLGWPTIFGFQGTEVTTLIHPPPADSPSIKDEVRRMIRSAQQVIAIVMDFFTDVDILSDLLDAAARRVPVYIILDKMNSDHFLDMAAKCRVNLNFVEFLRVRTLSGPTYYCRTGTTFKGNLLEKFILVDCTVVLSGTYSFMWSFEKIHRSIAHIFQGELVSSFDEEFRILFAQSDPLIPPENALMTMEKPYMGMVPFTGQRPFFERKLQFMFPRDDGSQNSFNSFGVDPDRHFLHHGFRREEMMRQAMETSGMRMHGQGMRFPEPMQMSFLHNKQLEIDAFKRHSFAEGTYENYTASKQYSRQMFMNTDNNEYRFQSSQFQKSQFIQTERPGRTQGLFEKIRGSRGHQEIEDGDSRFSFKALQGESNLALEGPHTRLGYNPSNSSREVRHGSDQVVLGDEGRFGQRSQSRQKFMCQISPTHKQGVEQRQFFQDQDADKKAQDNKQGLRSWRISSYLSGIQPDNDEEGMPMPLDSEPFDDAPVEKPAPTNQYETLMKYSIDPIPPYRPEIAVLEKEKEDSFLSRHDSFRTRTNPLIQRSSRLRSSLIFSNSKLEQHNSTIEATQSIQKEQSSTEIVRDNEILKTSAKVSEILEKYRTVNKDGETTSVTQAKAAAAVIQAETEDGQKKSTEALSFKSLESKLLDKDSFSRTLLESQYRSSVTSKFQDLFSRKEEKVSSSFTKIEQKMSSVQTTESNIPSLPEKASGPIITEVVDPPKLPAIEPPKPISALSSGLSFGNALESMSQNPTPVTPVAPVTSVASTTSTTSLTKSEEELSKAETPMEFIRKGSLRLKQFLQSKADKKADEDLSSDAAKVEKQNNALRRLSKTETSDSALVVDTEDKTAKGISVSPPKTSSTTQSRLSSSTSNVIFSSNLRDDTKVILEQISANSQKNRAEMAKQSQALSSNDSEVTAPTTNSTEMKAEEVSSPESASVTRTGSFLSRSRFSRPSPTSPEDRDNLLRRMESIRKEKRVYSRFEVFCKKDEQQNQAEEIEDDAKDKKGGKFMPKLLGTLIKK</sequence>
<dbReference type="FunFam" id="3.30.870.10:FF:000004">
    <property type="entry name" value="protein FAM83H isoform X2"/>
    <property type="match status" value="1"/>
</dbReference>
<dbReference type="GO" id="GO:0019901">
    <property type="term" value="F:protein kinase binding"/>
    <property type="evidence" value="ECO:0007669"/>
    <property type="project" value="TreeGrafter"/>
</dbReference>
<dbReference type="GO" id="GO:0030335">
    <property type="term" value="P:positive regulation of cell migration"/>
    <property type="evidence" value="ECO:0007669"/>
    <property type="project" value="TreeGrafter"/>
</dbReference>
<dbReference type="GO" id="GO:0044380">
    <property type="term" value="P:protein localization to cytoskeleton"/>
    <property type="evidence" value="ECO:0007669"/>
    <property type="project" value="TreeGrafter"/>
</dbReference>
<organism evidence="6 7">
    <name type="scientific">Pyxicephalus adspersus</name>
    <name type="common">African bullfrog</name>
    <dbReference type="NCBI Taxonomy" id="30357"/>
    <lineage>
        <taxon>Eukaryota</taxon>
        <taxon>Metazoa</taxon>
        <taxon>Chordata</taxon>
        <taxon>Craniata</taxon>
        <taxon>Vertebrata</taxon>
        <taxon>Euteleostomi</taxon>
        <taxon>Amphibia</taxon>
        <taxon>Batrachia</taxon>
        <taxon>Anura</taxon>
        <taxon>Neobatrachia</taxon>
        <taxon>Ranoidea</taxon>
        <taxon>Pyxicephalidae</taxon>
        <taxon>Pyxicephalinae</taxon>
        <taxon>Pyxicephalus</taxon>
    </lineage>
</organism>
<comment type="subcellular location">
    <subcellularLocation>
        <location evidence="1">Cytoplasm</location>
    </subcellularLocation>
</comment>
<name>A0AAV3A3Z3_PYXAD</name>
<reference evidence="6" key="1">
    <citation type="thesis" date="2020" institute="ProQuest LLC" country="789 East Eisenhower Parkway, Ann Arbor, MI, USA">
        <title>Comparative Genomics and Chromosome Evolution.</title>
        <authorList>
            <person name="Mudd A.B."/>
        </authorList>
    </citation>
    <scope>NUCLEOTIDE SEQUENCE</scope>
    <source>
        <strain evidence="6">1538</strain>
        <tissue evidence="6">Blood</tissue>
    </source>
</reference>
<evidence type="ECO:0000256" key="3">
    <source>
        <dbReference type="ARBA" id="ARBA00022490"/>
    </source>
</evidence>
<dbReference type="Proteomes" id="UP001181693">
    <property type="component" value="Unassembled WGS sequence"/>
</dbReference>
<dbReference type="PANTHER" id="PTHR16181">
    <property type="entry name" value="PROTEIN FAM83A-RELATED"/>
    <property type="match status" value="1"/>
</dbReference>
<feature type="domain" description="Scaffolding anchor of CK1" evidence="5">
    <location>
        <begin position="13"/>
        <end position="286"/>
    </location>
</feature>
<evidence type="ECO:0000256" key="2">
    <source>
        <dbReference type="ARBA" id="ARBA00006937"/>
    </source>
</evidence>
<dbReference type="CDD" id="cd09188">
    <property type="entry name" value="PLDc_FAM83H_N"/>
    <property type="match status" value="1"/>
</dbReference>
<dbReference type="GO" id="GO:0005737">
    <property type="term" value="C:cytoplasm"/>
    <property type="evidence" value="ECO:0007669"/>
    <property type="project" value="UniProtKB-SubCell"/>
</dbReference>
<feature type="region of interest" description="Disordered" evidence="4">
    <location>
        <begin position="65"/>
        <end position="102"/>
    </location>
</feature>
<evidence type="ECO:0000256" key="4">
    <source>
        <dbReference type="SAM" id="MobiDB-lite"/>
    </source>
</evidence>
<feature type="compositionally biased region" description="Polar residues" evidence="4">
    <location>
        <begin position="1"/>
        <end position="12"/>
    </location>
</feature>
<dbReference type="AlphaFoldDB" id="A0AAV3A3Z3"/>
<feature type="region of interest" description="Disordered" evidence="4">
    <location>
        <begin position="481"/>
        <end position="501"/>
    </location>
</feature>
<dbReference type="Gene3D" id="3.30.870.10">
    <property type="entry name" value="Endonuclease Chain A"/>
    <property type="match status" value="1"/>
</dbReference>
<dbReference type="InterPro" id="IPR050944">
    <property type="entry name" value="FAM83"/>
</dbReference>
<keyword evidence="7" id="KW-1185">Reference proteome</keyword>
<protein>
    <recommendedName>
        <fullName evidence="5">Scaffolding anchor of CK1 domain-containing protein</fullName>
    </recommendedName>
</protein>
<evidence type="ECO:0000259" key="5">
    <source>
        <dbReference type="Pfam" id="PF07894"/>
    </source>
</evidence>
<dbReference type="InterPro" id="IPR041996">
    <property type="entry name" value="PLDc_FAM83H_N"/>
</dbReference>
<evidence type="ECO:0000313" key="7">
    <source>
        <dbReference type="Proteomes" id="UP001181693"/>
    </source>
</evidence>
<evidence type="ECO:0000313" key="6">
    <source>
        <dbReference type="EMBL" id="DBA23936.1"/>
    </source>
</evidence>
<dbReference type="GO" id="GO:0007165">
    <property type="term" value="P:signal transduction"/>
    <property type="evidence" value="ECO:0007669"/>
    <property type="project" value="TreeGrafter"/>
</dbReference>
<feature type="compositionally biased region" description="Low complexity" evidence="4">
    <location>
        <begin position="855"/>
        <end position="877"/>
    </location>
</feature>
<dbReference type="InterPro" id="IPR012461">
    <property type="entry name" value="SACK1"/>
</dbReference>
<feature type="region of interest" description="Disordered" evidence="4">
    <location>
        <begin position="848"/>
        <end position="888"/>
    </location>
</feature>
<comment type="caution">
    <text evidence="6">The sequence shown here is derived from an EMBL/GenBank/DDBJ whole genome shotgun (WGS) entry which is preliminary data.</text>
</comment>
<gene>
    <name evidence="6" type="ORF">GDO54_011647</name>
</gene>
<proteinExistence type="inferred from homology"/>
<feature type="compositionally biased region" description="Polar residues" evidence="4">
    <location>
        <begin position="1007"/>
        <end position="1028"/>
    </location>
</feature>
<dbReference type="GO" id="GO:0045104">
    <property type="term" value="P:intermediate filament cytoskeleton organization"/>
    <property type="evidence" value="ECO:0007669"/>
    <property type="project" value="TreeGrafter"/>
</dbReference>
<comment type="similarity">
    <text evidence="2">Belongs to the FAM83 family.</text>
</comment>
<dbReference type="Pfam" id="PF07894">
    <property type="entry name" value="SACK1"/>
    <property type="match status" value="1"/>
</dbReference>
<dbReference type="PANTHER" id="PTHR16181:SF29">
    <property type="entry name" value="PROTEIN FAM83A-RELATED"/>
    <property type="match status" value="1"/>
</dbReference>
<feature type="region of interest" description="Disordered" evidence="4">
    <location>
        <begin position="951"/>
        <end position="974"/>
    </location>
</feature>
<keyword evidence="3" id="KW-0963">Cytoplasm</keyword>
<feature type="compositionally biased region" description="Low complexity" evidence="4">
    <location>
        <begin position="1034"/>
        <end position="1058"/>
    </location>
</feature>
<feature type="region of interest" description="Disordered" evidence="4">
    <location>
        <begin position="998"/>
        <end position="1070"/>
    </location>
</feature>
<feature type="region of interest" description="Disordered" evidence="4">
    <location>
        <begin position="1092"/>
        <end position="1124"/>
    </location>
</feature>
<feature type="compositionally biased region" description="Low complexity" evidence="4">
    <location>
        <begin position="962"/>
        <end position="974"/>
    </location>
</feature>
<dbReference type="GO" id="GO:1990254">
    <property type="term" value="F:keratin filament binding"/>
    <property type="evidence" value="ECO:0007669"/>
    <property type="project" value="TreeGrafter"/>
</dbReference>
<feature type="region of interest" description="Disordered" evidence="4">
    <location>
        <begin position="567"/>
        <end position="598"/>
    </location>
</feature>
<accession>A0AAV3A3Z3</accession>
<dbReference type="GO" id="GO:0045095">
    <property type="term" value="C:keratin filament"/>
    <property type="evidence" value="ECO:0007669"/>
    <property type="project" value="TreeGrafter"/>
</dbReference>